<organism evidence="1 2">
    <name type="scientific">Furculomyces boomerangus</name>
    <dbReference type="NCBI Taxonomy" id="61424"/>
    <lineage>
        <taxon>Eukaryota</taxon>
        <taxon>Fungi</taxon>
        <taxon>Fungi incertae sedis</taxon>
        <taxon>Zoopagomycota</taxon>
        <taxon>Kickxellomycotina</taxon>
        <taxon>Harpellomycetes</taxon>
        <taxon>Harpellales</taxon>
        <taxon>Harpellaceae</taxon>
        <taxon>Furculomyces</taxon>
    </lineage>
</organism>
<name>A0A2T9YPC3_9FUNG</name>
<dbReference type="STRING" id="61424.A0A2T9YPC3"/>
<dbReference type="AlphaFoldDB" id="A0A2T9YPC3"/>
<dbReference type="OrthoDB" id="2272314at2759"/>
<accession>A0A2T9YPC3</accession>
<dbReference type="Proteomes" id="UP000245699">
    <property type="component" value="Unassembled WGS sequence"/>
</dbReference>
<gene>
    <name evidence="1" type="ORF">BB559_003069</name>
</gene>
<proteinExistence type="predicted"/>
<reference evidence="1 2" key="1">
    <citation type="journal article" date="2018" name="MBio">
        <title>Comparative Genomics Reveals the Core Gene Toolbox for the Fungus-Insect Symbiosis.</title>
        <authorList>
            <person name="Wang Y."/>
            <person name="Stata M."/>
            <person name="Wang W."/>
            <person name="Stajich J.E."/>
            <person name="White M.M."/>
            <person name="Moncalvo J.M."/>
        </authorList>
    </citation>
    <scope>NUCLEOTIDE SEQUENCE [LARGE SCALE GENOMIC DNA]</scope>
    <source>
        <strain evidence="1 2">AUS-77-4</strain>
    </source>
</reference>
<sequence length="201" mass="23535">MVTNRRSTRLANAARQTRFRSRMSIITRNVARNANRERRSRRRAELTPEERLSLSGNFVLPVFNMPQENTQQYRIHKLWESTKVNGILLKRFSWQLNNALALALQVVSEIHQQNGYSPRVIIQGKLYHILSNIYANSNETPRFAQIYIHDPDHNNNLRECNNYIQDFISVIEQNPREIVGRELVIYADAVPHGQHPCRYNG</sequence>
<evidence type="ECO:0000313" key="2">
    <source>
        <dbReference type="Proteomes" id="UP000245699"/>
    </source>
</evidence>
<protein>
    <submittedName>
        <fullName evidence="1">Uncharacterized protein</fullName>
    </submittedName>
</protein>
<dbReference type="EMBL" id="MBFT01000271">
    <property type="protein sequence ID" value="PVU94169.1"/>
    <property type="molecule type" value="Genomic_DNA"/>
</dbReference>
<evidence type="ECO:0000313" key="1">
    <source>
        <dbReference type="EMBL" id="PVU94169.1"/>
    </source>
</evidence>
<comment type="caution">
    <text evidence="1">The sequence shown here is derived from an EMBL/GenBank/DDBJ whole genome shotgun (WGS) entry which is preliminary data.</text>
</comment>
<keyword evidence="2" id="KW-1185">Reference proteome</keyword>